<sequence>HRLPVGNRAVAVEYVCEGGSRGNEWRLQLLAPSLLSSSLDNEAGKSFTDGTEQEIATDSTQNEEDEQEIATDSTQNEDEQEIATDSTQNEDEQEIATDSTQNEDEQEIATDSTQNEDEQEIATDSTQNEDEIPQQPEPNPPTTCILHMEKTGKNIGPFKAITDEAWKKLHDVKATRLLKKGSKYVKICESLPEIIPESAGYHTACYKNFTAI</sequence>
<protein>
    <submittedName>
        <fullName evidence="2">Uncharacterized protein</fullName>
    </submittedName>
</protein>
<feature type="compositionally biased region" description="Polar residues" evidence="1">
    <location>
        <begin position="48"/>
        <end position="60"/>
    </location>
</feature>
<feature type="region of interest" description="Disordered" evidence="1">
    <location>
        <begin position="38"/>
        <end position="140"/>
    </location>
</feature>
<evidence type="ECO:0000256" key="1">
    <source>
        <dbReference type="SAM" id="MobiDB-lite"/>
    </source>
</evidence>
<reference evidence="2" key="1">
    <citation type="submission" date="2020-11" db="EMBL/GenBank/DDBJ databases">
        <authorList>
            <person name="Tran Van P."/>
        </authorList>
    </citation>
    <scope>NUCLEOTIDE SEQUENCE</scope>
</reference>
<name>A0A7R8ZQK3_9CRUS</name>
<dbReference type="OrthoDB" id="8060926at2759"/>
<dbReference type="AlphaFoldDB" id="A0A7R8ZQK3"/>
<accession>A0A7R8ZQK3</accession>
<dbReference type="EMBL" id="OB665054">
    <property type="protein sequence ID" value="CAD7232727.1"/>
    <property type="molecule type" value="Genomic_DNA"/>
</dbReference>
<evidence type="ECO:0000313" key="2">
    <source>
        <dbReference type="EMBL" id="CAD7232727.1"/>
    </source>
</evidence>
<proteinExistence type="predicted"/>
<gene>
    <name evidence="2" type="ORF">CTOB1V02_LOCUS10558</name>
</gene>
<organism evidence="2">
    <name type="scientific">Cyprideis torosa</name>
    <dbReference type="NCBI Taxonomy" id="163714"/>
    <lineage>
        <taxon>Eukaryota</taxon>
        <taxon>Metazoa</taxon>
        <taxon>Ecdysozoa</taxon>
        <taxon>Arthropoda</taxon>
        <taxon>Crustacea</taxon>
        <taxon>Oligostraca</taxon>
        <taxon>Ostracoda</taxon>
        <taxon>Podocopa</taxon>
        <taxon>Podocopida</taxon>
        <taxon>Cytherocopina</taxon>
        <taxon>Cytheroidea</taxon>
        <taxon>Cytherideidae</taxon>
        <taxon>Cyprideis</taxon>
    </lineage>
</organism>
<feature type="non-terminal residue" evidence="2">
    <location>
        <position position="212"/>
    </location>
</feature>
<feature type="compositionally biased region" description="Acidic residues" evidence="1">
    <location>
        <begin position="61"/>
        <end position="132"/>
    </location>
</feature>